<accession>A0AAJ1V8S0</accession>
<protein>
    <submittedName>
        <fullName evidence="1">Uncharacterized protein</fullName>
    </submittedName>
</protein>
<comment type="caution">
    <text evidence="1">The sequence shown here is derived from an EMBL/GenBank/DDBJ whole genome shotgun (WGS) entry which is preliminary data.</text>
</comment>
<proteinExistence type="predicted"/>
<name>A0AAJ1V8S0_9FLAO</name>
<sequence>MLKISVAELERKALALLLGECITNDIISNLQWSNEFEKYVLKADAPENIKRLVNGYTYETDGYKSYPCGCGCSGGTNCKTKTFPGIIQELILNPNEKVERNYLAYYIYYHWKIINESITASTGEVLPEVQNSTIVYNKKKRYNAWNRFVDFSQKVNEFVQDHKEDYPNAQLSCLHRLNIWDI</sequence>
<gene>
    <name evidence="1" type="ORF">HX001_14435</name>
</gene>
<organism evidence="1 2">
    <name type="scientific">Empedobacter brevis</name>
    <dbReference type="NCBI Taxonomy" id="247"/>
    <lineage>
        <taxon>Bacteria</taxon>
        <taxon>Pseudomonadati</taxon>
        <taxon>Bacteroidota</taxon>
        <taxon>Flavobacteriia</taxon>
        <taxon>Flavobacteriales</taxon>
        <taxon>Weeksellaceae</taxon>
        <taxon>Empedobacter</taxon>
    </lineage>
</organism>
<dbReference type="Proteomes" id="UP001170959">
    <property type="component" value="Unassembled WGS sequence"/>
</dbReference>
<reference evidence="1" key="2">
    <citation type="journal article" date="2022" name="Sci. Total Environ.">
        <title>Prevalence, transmission, and molecular epidemiology of tet(X)-positive bacteria among humans, animals, and environmental niches in China: An epidemiological, and genomic-based study.</title>
        <authorList>
            <person name="Dong N."/>
            <person name="Zeng Y."/>
            <person name="Cai C."/>
            <person name="Sun C."/>
            <person name="Lu J."/>
            <person name="Liu C."/>
            <person name="Zhou H."/>
            <person name="Sun Q."/>
            <person name="Shu L."/>
            <person name="Wang H."/>
            <person name="Wang Y."/>
            <person name="Wang S."/>
            <person name="Wu C."/>
            <person name="Chan E.W."/>
            <person name="Chen G."/>
            <person name="Shen Z."/>
            <person name="Chen S."/>
            <person name="Zhang R."/>
        </authorList>
    </citation>
    <scope>NUCLEOTIDE SEQUENCE</scope>
    <source>
        <strain evidence="1">R655-4</strain>
    </source>
</reference>
<evidence type="ECO:0000313" key="2">
    <source>
        <dbReference type="Proteomes" id="UP001170959"/>
    </source>
</evidence>
<reference evidence="1" key="1">
    <citation type="submission" date="2020-06" db="EMBL/GenBank/DDBJ databases">
        <authorList>
            <person name="Dong N."/>
        </authorList>
    </citation>
    <scope>NUCLEOTIDE SEQUENCE</scope>
    <source>
        <strain evidence="1">R655-4</strain>
    </source>
</reference>
<dbReference type="RefSeq" id="WP_286494131.1">
    <property type="nucleotide sequence ID" value="NZ_JACAGJ010000008.1"/>
</dbReference>
<evidence type="ECO:0000313" key="1">
    <source>
        <dbReference type="EMBL" id="MDM1073684.1"/>
    </source>
</evidence>
<dbReference type="AlphaFoldDB" id="A0AAJ1V8S0"/>
<dbReference type="EMBL" id="JACAGJ010000008">
    <property type="protein sequence ID" value="MDM1073684.1"/>
    <property type="molecule type" value="Genomic_DNA"/>
</dbReference>